<evidence type="ECO:0008006" key="4">
    <source>
        <dbReference type="Google" id="ProtNLM"/>
    </source>
</evidence>
<feature type="transmembrane region" description="Helical" evidence="1">
    <location>
        <begin position="165"/>
        <end position="186"/>
    </location>
</feature>
<feature type="transmembrane region" description="Helical" evidence="1">
    <location>
        <begin position="192"/>
        <end position="211"/>
    </location>
</feature>
<feature type="transmembrane region" description="Helical" evidence="1">
    <location>
        <begin position="12"/>
        <end position="30"/>
    </location>
</feature>
<dbReference type="EMBL" id="JACHFW010000001">
    <property type="protein sequence ID" value="MBB5263417.1"/>
    <property type="molecule type" value="Genomic_DNA"/>
</dbReference>
<dbReference type="AlphaFoldDB" id="A0A7W8H7Z5"/>
<proteinExistence type="predicted"/>
<feature type="transmembrane region" description="Helical" evidence="1">
    <location>
        <begin position="83"/>
        <end position="104"/>
    </location>
</feature>
<sequence>MNETKKIKFPIASIFTAILAFGLLTNLQWLRAGSAWMDGKIGYRMVVEFGSTYSVLHILYQVLLIGSMILLAVLLFMRKRNSLLAGALSIQVLLPAFTLTSFLMNCSSRDFFDVYEYELHFGPMMWAIGICGCYVLEILCYLLLTLMTITPCAEDGEHKRRLHRLWFLPGILGVFIAFAHLVGNIYFMRSDFYCLSILFLVPMTFLLGWWLTHPYKKEKPVYQMPVAQPYGQPVYQSVGVSDAAQKVFCTGCGRELPPDEDFCGACGTKRPTIKGSDHTKQGNHIEL</sequence>
<organism evidence="2 3">
    <name type="scientific">Catenibacillus scindens</name>
    <dbReference type="NCBI Taxonomy" id="673271"/>
    <lineage>
        <taxon>Bacteria</taxon>
        <taxon>Bacillati</taxon>
        <taxon>Bacillota</taxon>
        <taxon>Clostridia</taxon>
        <taxon>Lachnospirales</taxon>
        <taxon>Lachnospiraceae</taxon>
        <taxon>Catenibacillus</taxon>
    </lineage>
</organism>
<protein>
    <recommendedName>
        <fullName evidence="4">Zinc-ribbon domain-containing protein</fullName>
    </recommendedName>
</protein>
<feature type="transmembrane region" description="Helical" evidence="1">
    <location>
        <begin position="58"/>
        <end position="76"/>
    </location>
</feature>
<keyword evidence="1" id="KW-0472">Membrane</keyword>
<feature type="transmembrane region" description="Helical" evidence="1">
    <location>
        <begin position="124"/>
        <end position="144"/>
    </location>
</feature>
<keyword evidence="1" id="KW-0812">Transmembrane</keyword>
<keyword evidence="1" id="KW-1133">Transmembrane helix</keyword>
<reference evidence="2 3" key="1">
    <citation type="submission" date="2020-08" db="EMBL/GenBank/DDBJ databases">
        <title>Genomic Encyclopedia of Type Strains, Phase IV (KMG-IV): sequencing the most valuable type-strain genomes for metagenomic binning, comparative biology and taxonomic classification.</title>
        <authorList>
            <person name="Goeker M."/>
        </authorList>
    </citation>
    <scope>NUCLEOTIDE SEQUENCE [LARGE SCALE GENOMIC DNA]</scope>
    <source>
        <strain evidence="2 3">DSM 106146</strain>
    </source>
</reference>
<name>A0A7W8H7Z5_9FIRM</name>
<comment type="caution">
    <text evidence="2">The sequence shown here is derived from an EMBL/GenBank/DDBJ whole genome shotgun (WGS) entry which is preliminary data.</text>
</comment>
<dbReference type="Proteomes" id="UP000543642">
    <property type="component" value="Unassembled WGS sequence"/>
</dbReference>
<evidence type="ECO:0000313" key="3">
    <source>
        <dbReference type="Proteomes" id="UP000543642"/>
    </source>
</evidence>
<evidence type="ECO:0000313" key="2">
    <source>
        <dbReference type="EMBL" id="MBB5263417.1"/>
    </source>
</evidence>
<dbReference type="RefSeq" id="WP_183771116.1">
    <property type="nucleotide sequence ID" value="NZ_JACHFW010000001.1"/>
</dbReference>
<gene>
    <name evidence="2" type="ORF">HNP82_000511</name>
</gene>
<accession>A0A7W8H7Z5</accession>
<keyword evidence="3" id="KW-1185">Reference proteome</keyword>
<evidence type="ECO:0000256" key="1">
    <source>
        <dbReference type="SAM" id="Phobius"/>
    </source>
</evidence>